<feature type="chain" id="PRO_5043642965" evidence="3">
    <location>
        <begin position="19"/>
        <end position="404"/>
    </location>
</feature>
<keyword evidence="2" id="KW-0677">Repeat</keyword>
<protein>
    <submittedName>
        <fullName evidence="4">Uncharacterized protein</fullName>
    </submittedName>
</protein>
<dbReference type="Proteomes" id="UP001445076">
    <property type="component" value="Unassembled WGS sequence"/>
</dbReference>
<evidence type="ECO:0000256" key="2">
    <source>
        <dbReference type="ARBA" id="ARBA00022737"/>
    </source>
</evidence>
<dbReference type="Gene3D" id="3.80.10.10">
    <property type="entry name" value="Ribonuclease Inhibitor"/>
    <property type="match status" value="2"/>
</dbReference>
<keyword evidence="5" id="KW-1185">Reference proteome</keyword>
<organism evidence="4 5">
    <name type="scientific">Cherax quadricarinatus</name>
    <name type="common">Australian red claw crayfish</name>
    <dbReference type="NCBI Taxonomy" id="27406"/>
    <lineage>
        <taxon>Eukaryota</taxon>
        <taxon>Metazoa</taxon>
        <taxon>Ecdysozoa</taxon>
        <taxon>Arthropoda</taxon>
        <taxon>Crustacea</taxon>
        <taxon>Multicrustacea</taxon>
        <taxon>Malacostraca</taxon>
        <taxon>Eumalacostraca</taxon>
        <taxon>Eucarida</taxon>
        <taxon>Decapoda</taxon>
        <taxon>Pleocyemata</taxon>
        <taxon>Astacidea</taxon>
        <taxon>Parastacoidea</taxon>
        <taxon>Parastacidae</taxon>
        <taxon>Cherax</taxon>
    </lineage>
</organism>
<dbReference type="SUPFAM" id="SSF52058">
    <property type="entry name" value="L domain-like"/>
    <property type="match status" value="1"/>
</dbReference>
<sequence>MKFSVIIVVYWVVGVQDASQGLLVVERKGWGGRVPWSELERWSGGRGGRASVCGTPCVCVVQSDGQLLVDCSMAQTSADVASSFTSPPPMLADYRNATVRLVLMSSELLGLDDHSFNNLSFTHIHVKYNHALARLAEKAFWSSRATLRVLDLRNNNITMFPLINLKVFQQLQFISLDDNGLSEVPAGVSELPAVLHLSISNNRLHTLHQFALTSLPSLQFLDLHSNRLEYLPPQLALLSALRSLMLWGNPITTLPQGSFHGLRSLEYVDLSYTNVIEVGISSMETPTSAPWFLSFRHTPITKLSETAFHNGSLPSWVDLRETGLQSLDQAFFQPLLQHMAQQNIVHNDWGKPQLWIHNEELACDCSIKWLVTNTTLLNHVSGRCNDKNINMRFLDPDYFNIFCF</sequence>
<gene>
    <name evidence="4" type="ORF">OTU49_010391</name>
</gene>
<feature type="signal peptide" evidence="3">
    <location>
        <begin position="1"/>
        <end position="18"/>
    </location>
</feature>
<dbReference type="InterPro" id="IPR003591">
    <property type="entry name" value="Leu-rich_rpt_typical-subtyp"/>
</dbReference>
<evidence type="ECO:0000313" key="4">
    <source>
        <dbReference type="EMBL" id="KAK8751805.1"/>
    </source>
</evidence>
<dbReference type="InterPro" id="IPR001611">
    <property type="entry name" value="Leu-rich_rpt"/>
</dbReference>
<dbReference type="PANTHER" id="PTHR24366">
    <property type="entry name" value="IG(IMMUNOGLOBULIN) AND LRR(LEUCINE RICH REPEAT) DOMAINS"/>
    <property type="match status" value="1"/>
</dbReference>
<dbReference type="InterPro" id="IPR032675">
    <property type="entry name" value="LRR_dom_sf"/>
</dbReference>
<dbReference type="Pfam" id="PF13855">
    <property type="entry name" value="LRR_8"/>
    <property type="match status" value="2"/>
</dbReference>
<dbReference type="EMBL" id="JARKIK010000005">
    <property type="protein sequence ID" value="KAK8751805.1"/>
    <property type="molecule type" value="Genomic_DNA"/>
</dbReference>
<keyword evidence="3" id="KW-0732">Signal</keyword>
<name>A0AAW0Y8W4_CHEQU</name>
<accession>A0AAW0Y8W4</accession>
<reference evidence="4 5" key="1">
    <citation type="journal article" date="2024" name="BMC Genomics">
        <title>Genome assembly of redclaw crayfish (Cherax quadricarinatus) provides insights into its immune adaptation and hypoxia tolerance.</title>
        <authorList>
            <person name="Liu Z."/>
            <person name="Zheng J."/>
            <person name="Li H."/>
            <person name="Fang K."/>
            <person name="Wang S."/>
            <person name="He J."/>
            <person name="Zhou D."/>
            <person name="Weng S."/>
            <person name="Chi M."/>
            <person name="Gu Z."/>
            <person name="He J."/>
            <person name="Li F."/>
            <person name="Wang M."/>
        </authorList>
    </citation>
    <scope>NUCLEOTIDE SEQUENCE [LARGE SCALE GENOMIC DNA]</scope>
    <source>
        <strain evidence="4">ZL_2023a</strain>
    </source>
</reference>
<comment type="caution">
    <text evidence="4">The sequence shown here is derived from an EMBL/GenBank/DDBJ whole genome shotgun (WGS) entry which is preliminary data.</text>
</comment>
<evidence type="ECO:0000256" key="1">
    <source>
        <dbReference type="ARBA" id="ARBA00022614"/>
    </source>
</evidence>
<evidence type="ECO:0000313" key="5">
    <source>
        <dbReference type="Proteomes" id="UP001445076"/>
    </source>
</evidence>
<evidence type="ECO:0000256" key="3">
    <source>
        <dbReference type="SAM" id="SignalP"/>
    </source>
</evidence>
<keyword evidence="1" id="KW-0433">Leucine-rich repeat</keyword>
<dbReference type="Pfam" id="PF00560">
    <property type="entry name" value="LRR_1"/>
    <property type="match status" value="1"/>
</dbReference>
<proteinExistence type="predicted"/>
<dbReference type="PROSITE" id="PS51450">
    <property type="entry name" value="LRR"/>
    <property type="match status" value="2"/>
</dbReference>
<dbReference type="PANTHER" id="PTHR24366:SF96">
    <property type="entry name" value="LEUCINE RICH REPEAT CONTAINING 53"/>
    <property type="match status" value="1"/>
</dbReference>
<dbReference type="AlphaFoldDB" id="A0AAW0Y8W4"/>
<dbReference type="SMART" id="SM00369">
    <property type="entry name" value="LRR_TYP"/>
    <property type="match status" value="4"/>
</dbReference>